<keyword evidence="7" id="KW-1185">Reference proteome</keyword>
<dbReference type="PROSITE" id="PS51778">
    <property type="entry name" value="VAST"/>
    <property type="match status" value="1"/>
</dbReference>
<reference evidence="6" key="1">
    <citation type="journal article" date="2021" name="Sci. Rep.">
        <title>Diploid genomic architecture of Nitzschia inconspicua, an elite biomass production diatom.</title>
        <authorList>
            <person name="Oliver A."/>
            <person name="Podell S."/>
            <person name="Pinowska A."/>
            <person name="Traller J.C."/>
            <person name="Smith S.R."/>
            <person name="McClure R."/>
            <person name="Beliaev A."/>
            <person name="Bohutskyi P."/>
            <person name="Hill E.A."/>
            <person name="Rabines A."/>
            <person name="Zheng H."/>
            <person name="Allen L.Z."/>
            <person name="Kuo A."/>
            <person name="Grigoriev I.V."/>
            <person name="Allen A.E."/>
            <person name="Hazlebeck D."/>
            <person name="Allen E.E."/>
        </authorList>
    </citation>
    <scope>NUCLEOTIDE SEQUENCE</scope>
    <source>
        <strain evidence="6">Hildebrandi</strain>
    </source>
</reference>
<feature type="region of interest" description="Disordered" evidence="4">
    <location>
        <begin position="1"/>
        <end position="20"/>
    </location>
</feature>
<feature type="domain" description="VASt" evidence="5">
    <location>
        <begin position="1033"/>
        <end position="1222"/>
    </location>
</feature>
<dbReference type="Proteomes" id="UP000693970">
    <property type="component" value="Unassembled WGS sequence"/>
</dbReference>
<keyword evidence="2" id="KW-0472">Membrane</keyword>
<dbReference type="Pfam" id="PF16016">
    <property type="entry name" value="VASt"/>
    <property type="match status" value="1"/>
</dbReference>
<gene>
    <name evidence="6" type="ORF">IV203_036566</name>
</gene>
<sequence>MADDMTSAAPTASSETILTDTAEVKYSTGLQEDSNGVCSTEAMETDKGTNSPKGNDHGVNGSAVTTTISDDTVELLTVNQETNKEDNVIVESNKPSSIDAESLASTSENVIDFSKSIRWSEALKSPKVPEFSPSLNPSRLGSLHGLGLKLAMQRSNSTELFCREIANFLNCIATLYEQYGVNLVKIAQSVCPGRLPFDEKSLVLREDFAMLYENIKAFGDAFRSLAQYFRSSITASIRTTLAETSKTVEAANDRYQRVRQDCFQSRQSAYALHTKYQNALQAAEDEIQLWLKKRNAGTPQVECDDNGIEMPDVDYPWEKVLHRFGKSNREGTLRLIQRLKDVKSCEADYVDAVTKENQKVDLSQEMESVALQKLQETEQDRLRLFALYVVNKVFHAEIDMERLKSATPLNANTEASFAEGFEKKSKDILAGLNAGLFKQQSLPYEPGMGVMEAETMGLPTEVGELRDKVKAAFSNHEIRIKATQTLLKLLEDIGELTSQSSAEVTIRSQAQIGNQPDSATYVHAMGARTGRLWLATVNTFQYEAKLFADVAFTCKKLKTQKLDKWTANATKNLKNDVELDDSAWKLVCDSARTEMKLESRYQYSKELADKARSRASSRGDMSGAPNDSSDPPTTPKADASASISSSHAPFRLFKGGGVMKKALGQISEDEKEEKDKLAFEEAVAAKEKAAMAYKAYAASRVEKLKSQDKDGWEELKEIISCILKTATSLKEARKEMLSFKISQETKSAFPMLPSDLDDWSETVKERLTQKEKSLLADTSSSEYILEIPKPGTGNVHTLLSINESEDPLPDLEKSAEEVDASQDRFIKQVGSFESAVSIKSESSSVGVSTVGDALNSSDTEGKTQIGVDQSKMDSHGDLTTVSQAFMKHFWSEKAEGCTPPTILEMFTCSYKPKEKTAFLTPNLPGRCFTTHDNFYFLSWDNKKFVLKWGDILSVEFDKGFMGGSSDNAVAVTYRSEGSESIFTLSRLEHGEKTLTHLQGLVSASKKEERTISSEADLPGGRLPPVPPDELLKEMEVVVSKTIKDVSIKSVYENVWEDPLGKKSFYESWLEEEECFDITMDDWDVAKPNSHFINPWCGEKGETYTQKRSVTFKFKRTTHLYIGPPVAIVKQQHYIRVEENDKIVLAIEATFEGIPYSDTFGVEMRWVATRQGNNDVKIEVGLFVLFKKNTMLKNQIKSGTISETKNVHLRLFNAVKKACAEPGAATTAEPEDEEELEDVKIETDIRDGSLLAVIGEGFCASPLGAAGLIAAFVVGSFAFKYVFGSSGQAEIARLEIQMGELQEEVRALKKSVDLILQLLQENRH</sequence>
<accession>A0A9K3PVW2</accession>
<feature type="compositionally biased region" description="Polar residues" evidence="4">
    <location>
        <begin position="28"/>
        <end position="38"/>
    </location>
</feature>
<comment type="subcellular location">
    <subcellularLocation>
        <location evidence="1">Membrane</location>
    </subcellularLocation>
</comment>
<comment type="caution">
    <text evidence="6">The sequence shown here is derived from an EMBL/GenBank/DDBJ whole genome shotgun (WGS) entry which is preliminary data.</text>
</comment>
<dbReference type="PANTHER" id="PTHR47666:SF1">
    <property type="entry name" value="PROTEIN VASCULAR ASSOCIATED DEATH 1, CHLOROPLASTIC"/>
    <property type="match status" value="1"/>
</dbReference>
<protein>
    <recommendedName>
        <fullName evidence="5">VASt domain-containing protein</fullName>
    </recommendedName>
</protein>
<evidence type="ECO:0000256" key="1">
    <source>
        <dbReference type="ARBA" id="ARBA00004370"/>
    </source>
</evidence>
<evidence type="ECO:0000313" key="6">
    <source>
        <dbReference type="EMBL" id="KAG7361465.1"/>
    </source>
</evidence>
<evidence type="ECO:0000256" key="2">
    <source>
        <dbReference type="ARBA" id="ARBA00023136"/>
    </source>
</evidence>
<evidence type="ECO:0000313" key="7">
    <source>
        <dbReference type="Proteomes" id="UP000693970"/>
    </source>
</evidence>
<dbReference type="GO" id="GO:0016020">
    <property type="term" value="C:membrane"/>
    <property type="evidence" value="ECO:0007669"/>
    <property type="project" value="UniProtKB-SubCell"/>
</dbReference>
<evidence type="ECO:0000259" key="5">
    <source>
        <dbReference type="PROSITE" id="PS51778"/>
    </source>
</evidence>
<feature type="region of interest" description="Disordered" evidence="4">
    <location>
        <begin position="608"/>
        <end position="644"/>
    </location>
</feature>
<feature type="coiled-coil region" evidence="3">
    <location>
        <begin position="241"/>
        <end position="293"/>
    </location>
</feature>
<organism evidence="6 7">
    <name type="scientific">Nitzschia inconspicua</name>
    <dbReference type="NCBI Taxonomy" id="303405"/>
    <lineage>
        <taxon>Eukaryota</taxon>
        <taxon>Sar</taxon>
        <taxon>Stramenopiles</taxon>
        <taxon>Ochrophyta</taxon>
        <taxon>Bacillariophyta</taxon>
        <taxon>Bacillariophyceae</taxon>
        <taxon>Bacillariophycidae</taxon>
        <taxon>Bacillariales</taxon>
        <taxon>Bacillariaceae</taxon>
        <taxon>Nitzschia</taxon>
    </lineage>
</organism>
<feature type="compositionally biased region" description="Polar residues" evidence="4">
    <location>
        <begin position="8"/>
        <end position="19"/>
    </location>
</feature>
<dbReference type="InterPro" id="IPR031968">
    <property type="entry name" value="VASt"/>
</dbReference>
<dbReference type="OrthoDB" id="957735at2759"/>
<keyword evidence="3" id="KW-0175">Coiled coil</keyword>
<dbReference type="PANTHER" id="PTHR47666">
    <property type="entry name" value="PROTEIN VASCULAR ASSOCIATED DEATH 1, CHLOROPLASTIC"/>
    <property type="match status" value="1"/>
</dbReference>
<proteinExistence type="predicted"/>
<name>A0A9K3PVW2_9STRA</name>
<reference evidence="6" key="2">
    <citation type="submission" date="2021-04" db="EMBL/GenBank/DDBJ databases">
        <authorList>
            <person name="Podell S."/>
        </authorList>
    </citation>
    <scope>NUCLEOTIDE SEQUENCE</scope>
    <source>
        <strain evidence="6">Hildebrandi</strain>
    </source>
</reference>
<evidence type="ECO:0000256" key="3">
    <source>
        <dbReference type="SAM" id="Coils"/>
    </source>
</evidence>
<feature type="region of interest" description="Disordered" evidence="4">
    <location>
        <begin position="27"/>
        <end position="63"/>
    </location>
</feature>
<evidence type="ECO:0000256" key="4">
    <source>
        <dbReference type="SAM" id="MobiDB-lite"/>
    </source>
</evidence>
<dbReference type="EMBL" id="JAGRRH010000013">
    <property type="protein sequence ID" value="KAG7361465.1"/>
    <property type="molecule type" value="Genomic_DNA"/>
</dbReference>